<reference evidence="1" key="1">
    <citation type="submission" date="2025-05" db="UniProtKB">
        <authorList>
            <consortium name="Ensembl"/>
        </authorList>
    </citation>
    <scope>IDENTIFICATION</scope>
</reference>
<organism evidence="1 2">
    <name type="scientific">Cyprinus carpio</name>
    <name type="common">Common carp</name>
    <dbReference type="NCBI Taxonomy" id="7962"/>
    <lineage>
        <taxon>Eukaryota</taxon>
        <taxon>Metazoa</taxon>
        <taxon>Chordata</taxon>
        <taxon>Craniata</taxon>
        <taxon>Vertebrata</taxon>
        <taxon>Euteleostomi</taxon>
        <taxon>Actinopterygii</taxon>
        <taxon>Neopterygii</taxon>
        <taxon>Teleostei</taxon>
        <taxon>Ostariophysi</taxon>
        <taxon>Cypriniformes</taxon>
        <taxon>Cyprinidae</taxon>
        <taxon>Cyprininae</taxon>
        <taxon>Cyprinus</taxon>
    </lineage>
</organism>
<dbReference type="Ensembl" id="ENSCCRT00010076831.1">
    <property type="protein sequence ID" value="ENSCCRP00010069506.1"/>
    <property type="gene ID" value="ENSCCRG00010030175.1"/>
</dbReference>
<protein>
    <submittedName>
        <fullName evidence="1">Serine protease 1</fullName>
    </submittedName>
</protein>
<sequence>MCLWVPMLSDSTKTPALVRSSPTCSVLAAWREARTPARVTLVAQWCAATCCRVLCFGVTAVARGTNLVSLCPRFSIWTVTGLNHLILQLLKN</sequence>
<evidence type="ECO:0000313" key="1">
    <source>
        <dbReference type="Ensembl" id="ENSCCRP00010069506.1"/>
    </source>
</evidence>
<keyword evidence="2" id="KW-1185">Reference proteome</keyword>
<dbReference type="OMA" id="QWCAATC"/>
<accession>A0A8C1LYB1</accession>
<proteinExistence type="predicted"/>
<dbReference type="Ensembl" id="ENSCCRT00020042739.1">
    <property type="protein sequence ID" value="ENSCCRP00020039150.1"/>
    <property type="gene ID" value="ENSCCRG00020017468.1"/>
</dbReference>
<dbReference type="AlphaFoldDB" id="A0A8C1LYB1"/>
<dbReference type="Proteomes" id="UP000694701">
    <property type="component" value="Unplaced"/>
</dbReference>
<evidence type="ECO:0000313" key="2">
    <source>
        <dbReference type="Proteomes" id="UP000694427"/>
    </source>
</evidence>
<name>A0A8C1LYB1_CYPCA</name>
<dbReference type="Proteomes" id="UP000694427">
    <property type="component" value="Unplaced"/>
</dbReference>